<accession>A0A2W5SVT0</accession>
<proteinExistence type="predicted"/>
<dbReference type="Proteomes" id="UP000249061">
    <property type="component" value="Unassembled WGS sequence"/>
</dbReference>
<reference evidence="1 2" key="1">
    <citation type="submission" date="2017-08" db="EMBL/GenBank/DDBJ databases">
        <title>Infants hospitalized years apart are colonized by the same room-sourced microbial strains.</title>
        <authorList>
            <person name="Brooks B."/>
            <person name="Olm M.R."/>
            <person name="Firek B.A."/>
            <person name="Baker R."/>
            <person name="Thomas B.C."/>
            <person name="Morowitz M.J."/>
            <person name="Banfield J.F."/>
        </authorList>
    </citation>
    <scope>NUCLEOTIDE SEQUENCE [LARGE SCALE GENOMIC DNA]</scope>
    <source>
        <strain evidence="1">S2_003_000_R2_14</strain>
    </source>
</reference>
<dbReference type="EMBL" id="QFQP01000051">
    <property type="protein sequence ID" value="PZR04863.1"/>
    <property type="molecule type" value="Genomic_DNA"/>
</dbReference>
<organism evidence="1 2">
    <name type="scientific">Archangium gephyra</name>
    <dbReference type="NCBI Taxonomy" id="48"/>
    <lineage>
        <taxon>Bacteria</taxon>
        <taxon>Pseudomonadati</taxon>
        <taxon>Myxococcota</taxon>
        <taxon>Myxococcia</taxon>
        <taxon>Myxococcales</taxon>
        <taxon>Cystobacterineae</taxon>
        <taxon>Archangiaceae</taxon>
        <taxon>Archangium</taxon>
    </lineage>
</organism>
<gene>
    <name evidence="1" type="ORF">DI536_33495</name>
</gene>
<sequence>MDATNLIAKLQGDAAQSLAALSVEQVLSKPVEALVPEALARETVRMGLEAWLKSDTALTVLERIVEAVVNELQREKRSLKEVLSADIRRAAHELLRRPFSPDRRLVLTIIDREPMREVVRALLLDTVLEFGRKASAPVAGVARGLGSLAKLAGETVKSRSGGLGSLVGAVSGEVERQVEKRAVEYVDAALGGVFAQLADIISDLRKADQAAELRIAAFDGVLELTATQLARELMNLDITGGAKVLRSGLEKWLANSESEKHLEQVARFVLTPDAKRPAREVLQEIGLLDVTREVATKQLAAHIQSIAASPEFASWLSAL</sequence>
<name>A0A2W5SVT0_9BACT</name>
<dbReference type="AlphaFoldDB" id="A0A2W5SVT0"/>
<comment type="caution">
    <text evidence="1">The sequence shown here is derived from an EMBL/GenBank/DDBJ whole genome shotgun (WGS) entry which is preliminary data.</text>
</comment>
<evidence type="ECO:0000313" key="2">
    <source>
        <dbReference type="Proteomes" id="UP000249061"/>
    </source>
</evidence>
<protein>
    <submittedName>
        <fullName evidence="1">Uncharacterized protein</fullName>
    </submittedName>
</protein>
<evidence type="ECO:0000313" key="1">
    <source>
        <dbReference type="EMBL" id="PZR04863.1"/>
    </source>
</evidence>